<evidence type="ECO:0000313" key="5">
    <source>
        <dbReference type="EMBL" id="ABW19750.1"/>
    </source>
</evidence>
<dbReference type="OrthoDB" id="9804199at2"/>
<sequence length="236" mass="26775">MKLEISNLKKDYGGQYVVDIHRLTIKEGSFLGIIGPNGGGKSTFVRMIAGLTEANDGQVVYNGEPLSSKIQKNMTLVFQKPYLLRATVWHNIAYPLMIRKMDNQEIRHRVREVMVLMEIEYLADQKGWTLSGGEAQKVALARAMVSKPSLLLLDEPTANIDPKSVLIMEHTIQRFHEETRSTVIMITHNLQQSKRLCEEVAFMHQGKIVEMGRTEDILGNPSDILTRRFIEGEILI</sequence>
<gene>
    <name evidence="5" type="ordered locus">Clos_2215</name>
</gene>
<dbReference type="EMBL" id="CP000853">
    <property type="protein sequence ID" value="ABW19750.1"/>
    <property type="molecule type" value="Genomic_DNA"/>
</dbReference>
<evidence type="ECO:0000256" key="1">
    <source>
        <dbReference type="ARBA" id="ARBA00022448"/>
    </source>
</evidence>
<reference evidence="6" key="1">
    <citation type="submission" date="2007-10" db="EMBL/GenBank/DDBJ databases">
        <title>Complete genome of Alkaliphilus oremlandii OhILAs.</title>
        <authorList>
            <person name="Copeland A."/>
            <person name="Lucas S."/>
            <person name="Lapidus A."/>
            <person name="Barry K."/>
            <person name="Detter J.C."/>
            <person name="Glavina del Rio T."/>
            <person name="Hammon N."/>
            <person name="Israni S."/>
            <person name="Dalin E."/>
            <person name="Tice H."/>
            <person name="Pitluck S."/>
            <person name="Chain P."/>
            <person name="Malfatti S."/>
            <person name="Shin M."/>
            <person name="Vergez L."/>
            <person name="Schmutz J."/>
            <person name="Larimer F."/>
            <person name="Land M."/>
            <person name="Hauser L."/>
            <person name="Kyrpides N."/>
            <person name="Mikhailova N."/>
            <person name="Stolz J.F."/>
            <person name="Dawson A."/>
            <person name="Fisher E."/>
            <person name="Crable B."/>
            <person name="Perera E."/>
            <person name="Lisak J."/>
            <person name="Ranganathan M."/>
            <person name="Basu P."/>
            <person name="Richardson P."/>
        </authorList>
    </citation>
    <scope>NUCLEOTIDE SEQUENCE [LARGE SCALE GENOMIC DNA]</scope>
    <source>
        <strain evidence="6">OhILAs</strain>
    </source>
</reference>
<proteinExistence type="predicted"/>
<dbReference type="HOGENOM" id="CLU_000604_1_22_9"/>
<dbReference type="GO" id="GO:0016887">
    <property type="term" value="F:ATP hydrolysis activity"/>
    <property type="evidence" value="ECO:0007669"/>
    <property type="project" value="InterPro"/>
</dbReference>
<evidence type="ECO:0000256" key="2">
    <source>
        <dbReference type="ARBA" id="ARBA00022741"/>
    </source>
</evidence>
<keyword evidence="6" id="KW-1185">Reference proteome</keyword>
<dbReference type="PROSITE" id="PS00211">
    <property type="entry name" value="ABC_TRANSPORTER_1"/>
    <property type="match status" value="1"/>
</dbReference>
<dbReference type="InterPro" id="IPR017871">
    <property type="entry name" value="ABC_transporter-like_CS"/>
</dbReference>
<dbReference type="Proteomes" id="UP000000269">
    <property type="component" value="Chromosome"/>
</dbReference>
<keyword evidence="3" id="KW-0067">ATP-binding</keyword>
<organism evidence="5 6">
    <name type="scientific">Alkaliphilus oremlandii (strain OhILAs)</name>
    <name type="common">Clostridium oremlandii (strain OhILAs)</name>
    <dbReference type="NCBI Taxonomy" id="350688"/>
    <lineage>
        <taxon>Bacteria</taxon>
        <taxon>Bacillati</taxon>
        <taxon>Bacillota</taxon>
        <taxon>Clostridia</taxon>
        <taxon>Peptostreptococcales</taxon>
        <taxon>Natronincolaceae</taxon>
        <taxon>Alkaliphilus</taxon>
    </lineage>
</organism>
<dbReference type="GO" id="GO:0005524">
    <property type="term" value="F:ATP binding"/>
    <property type="evidence" value="ECO:0007669"/>
    <property type="project" value="UniProtKB-KW"/>
</dbReference>
<dbReference type="KEGG" id="aoe:Clos_2215"/>
<dbReference type="InterPro" id="IPR050093">
    <property type="entry name" value="ABC_SmlMolc_Importer"/>
</dbReference>
<dbReference type="PANTHER" id="PTHR42781:SF9">
    <property type="entry name" value="AMINO ACID ABC TRANSPORTER, ATP-BINDING PROTEIN-RELATED"/>
    <property type="match status" value="1"/>
</dbReference>
<keyword evidence="2" id="KW-0547">Nucleotide-binding</keyword>
<dbReference type="eggNOG" id="COG3839">
    <property type="taxonomic scope" value="Bacteria"/>
</dbReference>
<dbReference type="STRING" id="350688.Clos_2215"/>
<name>A8MIW8_ALKOO</name>
<protein>
    <submittedName>
        <fullName evidence="5">ABC transporter related</fullName>
    </submittedName>
</protein>
<dbReference type="RefSeq" id="WP_012160059.1">
    <property type="nucleotide sequence ID" value="NC_009922.1"/>
</dbReference>
<dbReference type="Gene3D" id="3.40.50.300">
    <property type="entry name" value="P-loop containing nucleotide triphosphate hydrolases"/>
    <property type="match status" value="1"/>
</dbReference>
<dbReference type="AlphaFoldDB" id="A8MIW8"/>
<dbReference type="Pfam" id="PF00005">
    <property type="entry name" value="ABC_tran"/>
    <property type="match status" value="1"/>
</dbReference>
<evidence type="ECO:0000256" key="3">
    <source>
        <dbReference type="ARBA" id="ARBA00022840"/>
    </source>
</evidence>
<accession>A8MIW8</accession>
<keyword evidence="1" id="KW-0813">Transport</keyword>
<dbReference type="PANTHER" id="PTHR42781">
    <property type="entry name" value="SPERMIDINE/PUTRESCINE IMPORT ATP-BINDING PROTEIN POTA"/>
    <property type="match status" value="1"/>
</dbReference>
<dbReference type="InterPro" id="IPR027417">
    <property type="entry name" value="P-loop_NTPase"/>
</dbReference>
<dbReference type="SUPFAM" id="SSF52540">
    <property type="entry name" value="P-loop containing nucleoside triphosphate hydrolases"/>
    <property type="match status" value="1"/>
</dbReference>
<evidence type="ECO:0000313" key="6">
    <source>
        <dbReference type="Proteomes" id="UP000000269"/>
    </source>
</evidence>
<dbReference type="PROSITE" id="PS50893">
    <property type="entry name" value="ABC_TRANSPORTER_2"/>
    <property type="match status" value="1"/>
</dbReference>
<dbReference type="SMART" id="SM00382">
    <property type="entry name" value="AAA"/>
    <property type="match status" value="1"/>
</dbReference>
<dbReference type="InterPro" id="IPR003593">
    <property type="entry name" value="AAA+_ATPase"/>
</dbReference>
<evidence type="ECO:0000259" key="4">
    <source>
        <dbReference type="PROSITE" id="PS50893"/>
    </source>
</evidence>
<dbReference type="InterPro" id="IPR003439">
    <property type="entry name" value="ABC_transporter-like_ATP-bd"/>
</dbReference>
<feature type="domain" description="ABC transporter" evidence="4">
    <location>
        <begin position="3"/>
        <end position="230"/>
    </location>
</feature>